<keyword evidence="1" id="KW-1133">Transmembrane helix</keyword>
<dbReference type="GO" id="GO:0006813">
    <property type="term" value="P:potassium ion transport"/>
    <property type="evidence" value="ECO:0007669"/>
    <property type="project" value="InterPro"/>
</dbReference>
<reference evidence="4" key="1">
    <citation type="submission" date="2019-11" db="EMBL/GenBank/DDBJ databases">
        <authorList>
            <person name="Kojima H."/>
        </authorList>
    </citation>
    <scope>NUCLEOTIDE SEQUENCE</scope>
    <source>
        <strain evidence="4">H1576</strain>
    </source>
</reference>
<dbReference type="Pfam" id="PF02254">
    <property type="entry name" value="TrkA_N"/>
    <property type="match status" value="1"/>
</dbReference>
<dbReference type="KEGG" id="saqt:GJV85_08680"/>
<dbReference type="Proteomes" id="UP000671852">
    <property type="component" value="Chromosome"/>
</dbReference>
<name>A0A975B145_9BACT</name>
<dbReference type="Pfam" id="PF02026">
    <property type="entry name" value="RyR"/>
    <property type="match status" value="1"/>
</dbReference>
<keyword evidence="1" id="KW-0472">Membrane</keyword>
<accession>A0A975B145</accession>
<dbReference type="InterPro" id="IPR003148">
    <property type="entry name" value="RCK_N"/>
</dbReference>
<gene>
    <name evidence="4" type="ORF">GJV85_08680</name>
</gene>
<dbReference type="InterPro" id="IPR003032">
    <property type="entry name" value="Ryanodine_rcpt"/>
</dbReference>
<feature type="domain" description="Ryanodine receptor Ryr" evidence="2">
    <location>
        <begin position="545"/>
        <end position="601"/>
    </location>
</feature>
<evidence type="ECO:0000313" key="5">
    <source>
        <dbReference type="Proteomes" id="UP000671852"/>
    </source>
</evidence>
<protein>
    <recommendedName>
        <fullName evidence="6">RCK N-terminal domain-containing protein</fullName>
    </recommendedName>
</protein>
<reference evidence="4" key="2">
    <citation type="submission" date="2021-04" db="EMBL/GenBank/DDBJ databases">
        <title>Isolation and characterization of a novel species of the genus Sulfurimonas.</title>
        <authorList>
            <person name="Fukui M."/>
        </authorList>
    </citation>
    <scope>NUCLEOTIDE SEQUENCE</scope>
    <source>
        <strain evidence="4">H1576</strain>
    </source>
</reference>
<dbReference type="Gene3D" id="3.40.50.720">
    <property type="entry name" value="NAD(P)-binding Rossmann-like Domain"/>
    <property type="match status" value="1"/>
</dbReference>
<feature type="transmembrane region" description="Helical" evidence="1">
    <location>
        <begin position="27"/>
        <end position="45"/>
    </location>
</feature>
<evidence type="ECO:0008006" key="6">
    <source>
        <dbReference type="Google" id="ProtNLM"/>
    </source>
</evidence>
<dbReference type="SUPFAM" id="SSF51735">
    <property type="entry name" value="NAD(P)-binding Rossmann-fold domains"/>
    <property type="match status" value="1"/>
</dbReference>
<evidence type="ECO:0000313" key="4">
    <source>
        <dbReference type="EMBL" id="QSZ42183.1"/>
    </source>
</evidence>
<feature type="transmembrane region" description="Helical" evidence="1">
    <location>
        <begin position="57"/>
        <end position="75"/>
    </location>
</feature>
<dbReference type="Gene3D" id="6.20.350.10">
    <property type="match status" value="1"/>
</dbReference>
<organism evidence="4 5">
    <name type="scientific">Sulfurimonas aquatica</name>
    <dbReference type="NCBI Taxonomy" id="2672570"/>
    <lineage>
        <taxon>Bacteria</taxon>
        <taxon>Pseudomonadati</taxon>
        <taxon>Campylobacterota</taxon>
        <taxon>Epsilonproteobacteria</taxon>
        <taxon>Campylobacterales</taxon>
        <taxon>Sulfurimonadaceae</taxon>
        <taxon>Sulfurimonas</taxon>
    </lineage>
</organism>
<feature type="domain" description="RCK N-terminal" evidence="3">
    <location>
        <begin position="94"/>
        <end position="181"/>
    </location>
</feature>
<dbReference type="EMBL" id="CP046072">
    <property type="protein sequence ID" value="QSZ42183.1"/>
    <property type="molecule type" value="Genomic_DNA"/>
</dbReference>
<keyword evidence="1" id="KW-0812">Transmembrane</keyword>
<dbReference type="InterPro" id="IPR036291">
    <property type="entry name" value="NAD(P)-bd_dom_sf"/>
</dbReference>
<evidence type="ECO:0000256" key="1">
    <source>
        <dbReference type="SAM" id="Phobius"/>
    </source>
</evidence>
<sequence>MNKLKQIVNEYKASPSVVYFLLENKPIAIGIIALLAFTLRFFLSFQTKDLLDSLSSALEFASIISASFIAILIYFKDFINKQLITSISVTKHTVVFGLGEFSTALLENDMHSQENKYIIFEKNMQNEKIEHFRKSGMGVVEGDVFDEEQLSKLNFDTMDYAVIALGNDRLNVELATLIMDYYATKEIKSPIKLVVHIINQDLNAVFHQNIVATSNKESQIDIQTFSFYEAAADTFFSENYVDGQTNEIIESSEGYNIAIVGDGELALNMIYQIAKLAHLPNENKLTIHLVDKNADVFRKKVIKRYSGIEHVLALEVVAKSSETIEFYDNEDLWFTNNLTHAVVCYDDEEKNIQIAIDLFNKTYIADAHDMKTRVSFAIFNAYKMSNKINVNKEAFKQFFTFGNVKEICTRENLLDEKNDLLSKLVHNAYADNYKPMDIHDLNDIEVLKKIHDKWYDSSKLSDKLSSKAQSKHIPMKLKALGLQQVKSQKSQNELLMINRAILDATLKQDRNSLNLDNERLQNYSHQLPKLWGSEEDKNSIDIMYFPQEYKTMFEKLIRAEHNRWNAFHYLNGWKYKEVKSKPKKEHDCLLPLKEFKKKELQLTILYDMYAILYIPNYLANAGYEIVEGKY</sequence>
<evidence type="ECO:0000259" key="2">
    <source>
        <dbReference type="Pfam" id="PF02026"/>
    </source>
</evidence>
<proteinExistence type="predicted"/>
<keyword evidence="5" id="KW-1185">Reference proteome</keyword>
<dbReference type="RefSeq" id="WP_207560999.1">
    <property type="nucleotide sequence ID" value="NZ_CP046072.1"/>
</dbReference>
<dbReference type="AlphaFoldDB" id="A0A975B145"/>
<evidence type="ECO:0000259" key="3">
    <source>
        <dbReference type="Pfam" id="PF02254"/>
    </source>
</evidence>